<evidence type="ECO:0000256" key="1">
    <source>
        <dbReference type="SAM" id="MobiDB-lite"/>
    </source>
</evidence>
<sequence length="409" mass="46336">MPRIVATQREKSPSQPTKMSEAKSSTPFSSVENKINIQTNKTPSSPTSTSTSKSTATTPVLKGLEKPTPIYSSRKEETLAKMTEKYGAPGSKDEYRDTEPLSEIRPPTVPTKDKSKKANNDYLTQVRGDKELRQKIKAFVNEHWWIDVCKSANTPEFHDKLFEPYMFDKDGVLDRKNPAFGKVVEQLAVAWMHIRKKYSEQDPREWSISFHDHKKMGPYIVANNKTQDNNFGLTPPKNGWFDHSAELDQLRADRNAGKSFEIPEEKKGYDGLPIGGKKPTMAINIPNKLSLAAQGIKDIEDECLKRLTTPASKSPSVLGGFFGGSSPATSETESVLAKRKALEEYEAKSTEDWDDYDIIEETETELFENNTDDVLDFEEAKEKEKLPEDREDYVYSKKDAKSGRKGWFW</sequence>
<dbReference type="OrthoDB" id="3801194at2759"/>
<gene>
    <name evidence="2" type="ORF">BDV96DRAFT_606521</name>
</gene>
<proteinExistence type="predicted"/>
<feature type="compositionally biased region" description="Basic and acidic residues" evidence="1">
    <location>
        <begin position="73"/>
        <end position="84"/>
    </location>
</feature>
<dbReference type="AlphaFoldDB" id="A0A6A5YKE2"/>
<accession>A0A6A5YKE2</accession>
<reference evidence="2" key="1">
    <citation type="journal article" date="2020" name="Stud. Mycol.">
        <title>101 Dothideomycetes genomes: a test case for predicting lifestyles and emergence of pathogens.</title>
        <authorList>
            <person name="Haridas S."/>
            <person name="Albert R."/>
            <person name="Binder M."/>
            <person name="Bloem J."/>
            <person name="Labutti K."/>
            <person name="Salamov A."/>
            <person name="Andreopoulos B."/>
            <person name="Baker S."/>
            <person name="Barry K."/>
            <person name="Bills G."/>
            <person name="Bluhm B."/>
            <person name="Cannon C."/>
            <person name="Castanera R."/>
            <person name="Culley D."/>
            <person name="Daum C."/>
            <person name="Ezra D."/>
            <person name="Gonzalez J."/>
            <person name="Henrissat B."/>
            <person name="Kuo A."/>
            <person name="Liang C."/>
            <person name="Lipzen A."/>
            <person name="Lutzoni F."/>
            <person name="Magnuson J."/>
            <person name="Mondo S."/>
            <person name="Nolan M."/>
            <person name="Ohm R."/>
            <person name="Pangilinan J."/>
            <person name="Park H.-J."/>
            <person name="Ramirez L."/>
            <person name="Alfaro M."/>
            <person name="Sun H."/>
            <person name="Tritt A."/>
            <person name="Yoshinaga Y."/>
            <person name="Zwiers L.-H."/>
            <person name="Turgeon B."/>
            <person name="Goodwin S."/>
            <person name="Spatafora J."/>
            <person name="Crous P."/>
            <person name="Grigoriev I."/>
        </authorList>
    </citation>
    <scope>NUCLEOTIDE SEQUENCE</scope>
    <source>
        <strain evidence="2">CBS 627.86</strain>
    </source>
</reference>
<dbReference type="Proteomes" id="UP000799770">
    <property type="component" value="Unassembled WGS sequence"/>
</dbReference>
<dbReference type="EMBL" id="ML977354">
    <property type="protein sequence ID" value="KAF2107420.1"/>
    <property type="molecule type" value="Genomic_DNA"/>
</dbReference>
<protein>
    <submittedName>
        <fullName evidence="2">Uncharacterized protein</fullName>
    </submittedName>
</protein>
<keyword evidence="3" id="KW-1185">Reference proteome</keyword>
<name>A0A6A5YKE2_9PLEO</name>
<evidence type="ECO:0000313" key="2">
    <source>
        <dbReference type="EMBL" id="KAF2107420.1"/>
    </source>
</evidence>
<feature type="compositionally biased region" description="Polar residues" evidence="1">
    <location>
        <begin position="13"/>
        <end position="38"/>
    </location>
</feature>
<feature type="region of interest" description="Disordered" evidence="1">
    <location>
        <begin position="1"/>
        <end position="116"/>
    </location>
</feature>
<organism evidence="2 3">
    <name type="scientific">Lophiotrema nucula</name>
    <dbReference type="NCBI Taxonomy" id="690887"/>
    <lineage>
        <taxon>Eukaryota</taxon>
        <taxon>Fungi</taxon>
        <taxon>Dikarya</taxon>
        <taxon>Ascomycota</taxon>
        <taxon>Pezizomycotina</taxon>
        <taxon>Dothideomycetes</taxon>
        <taxon>Pleosporomycetidae</taxon>
        <taxon>Pleosporales</taxon>
        <taxon>Lophiotremataceae</taxon>
        <taxon>Lophiotrema</taxon>
    </lineage>
</organism>
<evidence type="ECO:0000313" key="3">
    <source>
        <dbReference type="Proteomes" id="UP000799770"/>
    </source>
</evidence>
<feature type="compositionally biased region" description="Low complexity" evidence="1">
    <location>
        <begin position="39"/>
        <end position="59"/>
    </location>
</feature>